<gene>
    <name evidence="1" type="ORF">HCN51_44530</name>
</gene>
<dbReference type="EMBL" id="JAATEP010000049">
    <property type="protein sequence ID" value="NJP96424.1"/>
    <property type="molecule type" value="Genomic_DNA"/>
</dbReference>
<accession>A0ABX1BKX7</accession>
<organism evidence="1 2">
    <name type="scientific">Nonomuraea composti</name>
    <dbReference type="NCBI Taxonomy" id="2720023"/>
    <lineage>
        <taxon>Bacteria</taxon>
        <taxon>Bacillati</taxon>
        <taxon>Actinomycetota</taxon>
        <taxon>Actinomycetes</taxon>
        <taxon>Streptosporangiales</taxon>
        <taxon>Streptosporangiaceae</taxon>
        <taxon>Nonomuraea</taxon>
    </lineage>
</organism>
<evidence type="ECO:0000313" key="1">
    <source>
        <dbReference type="EMBL" id="NJP96424.1"/>
    </source>
</evidence>
<dbReference type="InterPro" id="IPR025855">
    <property type="entry name" value="Replic_Relax"/>
</dbReference>
<sequence length="125" mass="13715">MARPDAYGHWIDQNREIDFFLEHDTGTETLTKVTAKLHGYADLAEATGISTPVLFWLPNRTRETNLRKHLAASTEVPVATAVHTANGPAGPVWLPLGPDRPRLHLADLGTVWPRQASTADRQAGT</sequence>
<evidence type="ECO:0000313" key="2">
    <source>
        <dbReference type="Proteomes" id="UP000696294"/>
    </source>
</evidence>
<comment type="caution">
    <text evidence="1">The sequence shown here is derived from an EMBL/GenBank/DDBJ whole genome shotgun (WGS) entry which is preliminary data.</text>
</comment>
<name>A0ABX1BKX7_9ACTN</name>
<reference evidence="1 2" key="1">
    <citation type="submission" date="2020-03" db="EMBL/GenBank/DDBJ databases">
        <title>WGS of actinomycetes isolated from Thailand.</title>
        <authorList>
            <person name="Thawai C."/>
        </authorList>
    </citation>
    <scope>NUCLEOTIDE SEQUENCE [LARGE SCALE GENOMIC DNA]</scope>
    <source>
        <strain evidence="1 2">FMUSA5-5</strain>
    </source>
</reference>
<proteinExistence type="predicted"/>
<dbReference type="Pfam" id="PF13814">
    <property type="entry name" value="Replic_Relax"/>
    <property type="match status" value="1"/>
</dbReference>
<keyword evidence="2" id="KW-1185">Reference proteome</keyword>
<protein>
    <submittedName>
        <fullName evidence="1">Uncharacterized protein</fullName>
    </submittedName>
</protein>
<dbReference type="Proteomes" id="UP000696294">
    <property type="component" value="Unassembled WGS sequence"/>
</dbReference>